<sequence>MGYSASTELLDLRGAIRLGRYDGKRERRPALPLAVAGCARQDRQGKKEAARACPQSPAPPNGRAKRPPVPPPRCPGGGGSPYKATQLLPLCGHHAATNAATTNSLRAGHYPPPQVLLPLILPLSKPPKSCHWPL</sequence>
<organism evidence="2 3">
    <name type="scientific">Ophiocordyceps australis</name>
    <dbReference type="NCBI Taxonomy" id="1399860"/>
    <lineage>
        <taxon>Eukaryota</taxon>
        <taxon>Fungi</taxon>
        <taxon>Dikarya</taxon>
        <taxon>Ascomycota</taxon>
        <taxon>Pezizomycotina</taxon>
        <taxon>Sordariomycetes</taxon>
        <taxon>Hypocreomycetidae</taxon>
        <taxon>Hypocreales</taxon>
        <taxon>Ophiocordycipitaceae</taxon>
        <taxon>Ophiocordyceps</taxon>
    </lineage>
</organism>
<comment type="caution">
    <text evidence="2">The sequence shown here is derived from an EMBL/GenBank/DDBJ whole genome shotgun (WGS) entry which is preliminary data.</text>
</comment>
<evidence type="ECO:0000313" key="3">
    <source>
        <dbReference type="Proteomes" id="UP000224854"/>
    </source>
</evidence>
<proteinExistence type="predicted"/>
<feature type="region of interest" description="Disordered" evidence="1">
    <location>
        <begin position="35"/>
        <end position="81"/>
    </location>
</feature>
<name>A0A2C5YS68_9HYPO</name>
<dbReference type="AlphaFoldDB" id="A0A2C5YS68"/>
<evidence type="ECO:0000256" key="1">
    <source>
        <dbReference type="SAM" id="MobiDB-lite"/>
    </source>
</evidence>
<reference evidence="2 3" key="1">
    <citation type="submission" date="2017-06" db="EMBL/GenBank/DDBJ databases">
        <title>Ant-infecting Ophiocordyceps genomes reveal a high diversity of potential behavioral manipulation genes and a possible major role for enterotoxins.</title>
        <authorList>
            <person name="De Bekker C."/>
            <person name="Evans H.C."/>
            <person name="Brachmann A."/>
            <person name="Hughes D.P."/>
        </authorList>
    </citation>
    <scope>NUCLEOTIDE SEQUENCE [LARGE SCALE GENOMIC DNA]</scope>
    <source>
        <strain evidence="2 3">1348a</strain>
    </source>
</reference>
<feature type="compositionally biased region" description="Basic and acidic residues" evidence="1">
    <location>
        <begin position="40"/>
        <end position="50"/>
    </location>
</feature>
<dbReference type="EMBL" id="NJEU01000660">
    <property type="protein sequence ID" value="PHH71617.1"/>
    <property type="molecule type" value="Genomic_DNA"/>
</dbReference>
<gene>
    <name evidence="2" type="ORF">CDD82_6423</name>
</gene>
<dbReference type="Proteomes" id="UP000224854">
    <property type="component" value="Unassembled WGS sequence"/>
</dbReference>
<accession>A0A2C5YS68</accession>
<protein>
    <submittedName>
        <fullName evidence="2">Uncharacterized protein</fullName>
    </submittedName>
</protein>
<keyword evidence="3" id="KW-1185">Reference proteome</keyword>
<evidence type="ECO:0000313" key="2">
    <source>
        <dbReference type="EMBL" id="PHH71617.1"/>
    </source>
</evidence>